<gene>
    <name evidence="4" type="ORF">AKJ41_06230</name>
</gene>
<feature type="transmembrane region" description="Helical" evidence="2">
    <location>
        <begin position="53"/>
        <end position="72"/>
    </location>
</feature>
<keyword evidence="5" id="KW-1185">Reference proteome</keyword>
<dbReference type="InterPro" id="IPR051918">
    <property type="entry name" value="STPP_CPPED1"/>
</dbReference>
<dbReference type="SUPFAM" id="SSF56300">
    <property type="entry name" value="Metallo-dependent phosphatases"/>
    <property type="match status" value="1"/>
</dbReference>
<dbReference type="PANTHER" id="PTHR43143">
    <property type="entry name" value="METALLOPHOSPHOESTERASE, CALCINEURIN SUPERFAMILY"/>
    <property type="match status" value="1"/>
</dbReference>
<dbReference type="InterPro" id="IPR004843">
    <property type="entry name" value="Calcineurin-like_PHP"/>
</dbReference>
<keyword evidence="2" id="KW-0812">Transmembrane</keyword>
<dbReference type="AlphaFoldDB" id="A0A133UXQ4"/>
<name>A0A133UXQ4_9EURY</name>
<accession>A0A133UXQ4</accession>
<dbReference type="Proteomes" id="UP000070344">
    <property type="component" value="Unassembled WGS sequence"/>
</dbReference>
<dbReference type="InterPro" id="IPR029052">
    <property type="entry name" value="Metallo-depent_PP-like"/>
</dbReference>
<dbReference type="GO" id="GO:0016787">
    <property type="term" value="F:hydrolase activity"/>
    <property type="evidence" value="ECO:0007669"/>
    <property type="project" value="InterPro"/>
</dbReference>
<proteinExistence type="predicted"/>
<keyword evidence="2" id="KW-0472">Membrane</keyword>
<dbReference type="Gene3D" id="3.60.21.10">
    <property type="match status" value="1"/>
</dbReference>
<dbReference type="EMBL" id="LHXV01000128">
    <property type="protein sequence ID" value="KXA98974.1"/>
    <property type="molecule type" value="Genomic_DNA"/>
</dbReference>
<sequence>MPIKKVFHSPIPSIPSTSSKSPVERVDSGEIILKLVGLLCIDMNLFGVSRREIALVLTLIVISAASFSYGVYVGGKKAPPYETLKVIYESVFGLSSGSRVEMENVVSAENYSFEPVENGNFTIGVLPDTQIYSRSYPKVFDNIVRWIIGHESTWNIKFVSQEGDLVQNYSDSTEWKNARGSMRKLDNHIPYGFLAGNHDKGPSQSADMMNRYFRCSYYEGNWGENWWGGCYWGTKNNYQLISVPEMDLLFLHLEYNPSGRVLDWAGRVLDNYPKRFGVITTHSYLGLDGSRTESGERIWNELVSRYSNVRLVLCGHVHGEAKSTVVEDNRVINQVLADYQARNNGGNGWIRLLTFNSDENLIQVRTYSPFLRMFETDKDSQFQLRWN</sequence>
<evidence type="ECO:0000256" key="2">
    <source>
        <dbReference type="SAM" id="Phobius"/>
    </source>
</evidence>
<evidence type="ECO:0000313" key="4">
    <source>
        <dbReference type="EMBL" id="KXA98974.1"/>
    </source>
</evidence>
<comment type="caution">
    <text evidence="4">The sequence shown here is derived from an EMBL/GenBank/DDBJ whole genome shotgun (WGS) entry which is preliminary data.</text>
</comment>
<feature type="compositionally biased region" description="Low complexity" evidence="1">
    <location>
        <begin position="9"/>
        <end position="21"/>
    </location>
</feature>
<evidence type="ECO:0000259" key="3">
    <source>
        <dbReference type="Pfam" id="PF00149"/>
    </source>
</evidence>
<dbReference type="Pfam" id="PF00149">
    <property type="entry name" value="Metallophos"/>
    <property type="match status" value="1"/>
</dbReference>
<protein>
    <recommendedName>
        <fullName evidence="3">Calcineurin-like phosphoesterase domain-containing protein</fullName>
    </recommendedName>
</protein>
<feature type="region of interest" description="Disordered" evidence="1">
    <location>
        <begin position="1"/>
        <end position="22"/>
    </location>
</feature>
<feature type="domain" description="Calcineurin-like phosphoesterase" evidence="3">
    <location>
        <begin position="122"/>
        <end position="319"/>
    </location>
</feature>
<dbReference type="PANTHER" id="PTHR43143:SF5">
    <property type="entry name" value="SECRETED PROTEIN"/>
    <property type="match status" value="1"/>
</dbReference>
<evidence type="ECO:0000313" key="5">
    <source>
        <dbReference type="Proteomes" id="UP000070344"/>
    </source>
</evidence>
<keyword evidence="2" id="KW-1133">Transmembrane helix</keyword>
<organism evidence="4 5">
    <name type="scientific">candidate division MSBL1 archaeon SCGC-AAA259O05</name>
    <dbReference type="NCBI Taxonomy" id="1698271"/>
    <lineage>
        <taxon>Archaea</taxon>
        <taxon>Methanobacteriati</taxon>
        <taxon>Methanobacteriota</taxon>
        <taxon>candidate division MSBL1</taxon>
    </lineage>
</organism>
<evidence type="ECO:0000256" key="1">
    <source>
        <dbReference type="SAM" id="MobiDB-lite"/>
    </source>
</evidence>
<reference evidence="4 5" key="1">
    <citation type="journal article" date="2016" name="Sci. Rep.">
        <title>Metabolic traits of an uncultured archaeal lineage -MSBL1- from brine pools of the Red Sea.</title>
        <authorList>
            <person name="Mwirichia R."/>
            <person name="Alam I."/>
            <person name="Rashid M."/>
            <person name="Vinu M."/>
            <person name="Ba-Alawi W."/>
            <person name="Anthony Kamau A."/>
            <person name="Kamanda Ngugi D."/>
            <person name="Goker M."/>
            <person name="Klenk H.P."/>
            <person name="Bajic V."/>
            <person name="Stingl U."/>
        </authorList>
    </citation>
    <scope>NUCLEOTIDE SEQUENCE [LARGE SCALE GENOMIC DNA]</scope>
    <source>
        <strain evidence="4">SCGC-AAA259O05</strain>
    </source>
</reference>